<organism evidence="1 2">
    <name type="scientific">Trichothecium roseum</name>
    <dbReference type="NCBI Taxonomy" id="47278"/>
    <lineage>
        <taxon>Eukaryota</taxon>
        <taxon>Fungi</taxon>
        <taxon>Dikarya</taxon>
        <taxon>Ascomycota</taxon>
        <taxon>Pezizomycotina</taxon>
        <taxon>Sordariomycetes</taxon>
        <taxon>Hypocreomycetidae</taxon>
        <taxon>Hypocreales</taxon>
        <taxon>Hypocreales incertae sedis</taxon>
        <taxon>Trichothecium</taxon>
    </lineage>
</organism>
<keyword evidence="2" id="KW-1185">Reference proteome</keyword>
<gene>
    <name evidence="1" type="ORF">N3K66_000292</name>
</gene>
<dbReference type="EMBL" id="CM047940">
    <property type="protein sequence ID" value="KAI9903763.1"/>
    <property type="molecule type" value="Genomic_DNA"/>
</dbReference>
<reference evidence="1" key="1">
    <citation type="submission" date="2022-10" db="EMBL/GenBank/DDBJ databases">
        <title>Complete Genome of Trichothecium roseum strain YXFP-22015, a Plant Pathogen Isolated from Citrus.</title>
        <authorList>
            <person name="Wang Y."/>
            <person name="Zhu L."/>
        </authorList>
    </citation>
    <scope>NUCLEOTIDE SEQUENCE</scope>
    <source>
        <strain evidence="1">YXFP-22015</strain>
    </source>
</reference>
<evidence type="ECO:0000313" key="1">
    <source>
        <dbReference type="EMBL" id="KAI9903763.1"/>
    </source>
</evidence>
<accession>A0ACC0VCA5</accession>
<protein>
    <submittedName>
        <fullName evidence="1">Uncharacterized protein</fullName>
    </submittedName>
</protein>
<dbReference type="Proteomes" id="UP001163324">
    <property type="component" value="Chromosome 1"/>
</dbReference>
<proteinExistence type="predicted"/>
<sequence>MTRYAPPSETSSYEYGYNTADYDDYQAQDDCKLPAFPARSRRKWVRPVTTGALWFAMVVFGAYIVVAAVVTVLFAVKTDNEGMPRPGTADYALYKNTIFKDCYDDFPPNDNNNCSAIQSIMENGRPEIVSQGIGYVFKLELSDTSLPRDERVAYTWCQAAACVGDYKVVPSSPRDTAFWTTSLGAYTKVSLIFVAALWQFLKLHKALYSSETAPCKGIEWDLWAILAWDAVSVGWWWFDFGRHASDPSAYLAPSMLGWVSLWKYGYLVSLHPYACALGHRPRLTLATKWVVNALAFAQWVAAVYIWNATKGSYSPYPTYDCLASQVASAPGTSTCAAEELCSRDLLLSSYDFSFSGDDMDFSDPGLAMYVAFIILTLGAVGRALIVGALPVVLHALLGKGSSVHEMRERVYKHDMGYAGSIALSSVACIIVGAFTTAGAVMAFQHHRESTFVIDWGCRAVHVNLSPWRYYLDVQYERPLRAVKMWFNV</sequence>
<name>A0ACC0VCA5_9HYPO</name>
<comment type="caution">
    <text evidence="1">The sequence shown here is derived from an EMBL/GenBank/DDBJ whole genome shotgun (WGS) entry which is preliminary data.</text>
</comment>
<evidence type="ECO:0000313" key="2">
    <source>
        <dbReference type="Proteomes" id="UP001163324"/>
    </source>
</evidence>